<sequence length="72" mass="8211">MTEKGWPGTQLPKVNKCTHMGSDITGDWPILDSVGIGHTANFSDFRTHKDRTSGHFRTSFRQHQDRTYMSMA</sequence>
<gene>
    <name evidence="1" type="ORF">CPB84DRAFT_1769721</name>
</gene>
<dbReference type="Proteomes" id="UP000724874">
    <property type="component" value="Unassembled WGS sequence"/>
</dbReference>
<accession>A0A9P5NX31</accession>
<evidence type="ECO:0000313" key="2">
    <source>
        <dbReference type="Proteomes" id="UP000724874"/>
    </source>
</evidence>
<reference evidence="1" key="1">
    <citation type="submission" date="2020-11" db="EMBL/GenBank/DDBJ databases">
        <authorList>
            <consortium name="DOE Joint Genome Institute"/>
            <person name="Ahrendt S."/>
            <person name="Riley R."/>
            <person name="Andreopoulos W."/>
            <person name="LaButti K."/>
            <person name="Pangilinan J."/>
            <person name="Ruiz-duenas F.J."/>
            <person name="Barrasa J.M."/>
            <person name="Sanchez-Garcia M."/>
            <person name="Camarero S."/>
            <person name="Miyauchi S."/>
            <person name="Serrano A."/>
            <person name="Linde D."/>
            <person name="Babiker R."/>
            <person name="Drula E."/>
            <person name="Ayuso-Fernandez I."/>
            <person name="Pacheco R."/>
            <person name="Padilla G."/>
            <person name="Ferreira P."/>
            <person name="Barriuso J."/>
            <person name="Kellner H."/>
            <person name="Castanera R."/>
            <person name="Alfaro M."/>
            <person name="Ramirez L."/>
            <person name="Pisabarro A.G."/>
            <person name="Kuo A."/>
            <person name="Tritt A."/>
            <person name="Lipzen A."/>
            <person name="He G."/>
            <person name="Yan M."/>
            <person name="Ng V."/>
            <person name="Cullen D."/>
            <person name="Martin F."/>
            <person name="Rosso M.-N."/>
            <person name="Henrissat B."/>
            <person name="Hibbett D."/>
            <person name="Martinez A.T."/>
            <person name="Grigoriev I.V."/>
        </authorList>
    </citation>
    <scope>NUCLEOTIDE SEQUENCE</scope>
    <source>
        <strain evidence="1">AH 44721</strain>
    </source>
</reference>
<evidence type="ECO:0000313" key="1">
    <source>
        <dbReference type="EMBL" id="KAF8906808.1"/>
    </source>
</evidence>
<name>A0A9P5NX31_GYMJU</name>
<keyword evidence="2" id="KW-1185">Reference proteome</keyword>
<comment type="caution">
    <text evidence="1">The sequence shown here is derived from an EMBL/GenBank/DDBJ whole genome shotgun (WGS) entry which is preliminary data.</text>
</comment>
<dbReference type="EMBL" id="JADNYJ010000017">
    <property type="protein sequence ID" value="KAF8906808.1"/>
    <property type="molecule type" value="Genomic_DNA"/>
</dbReference>
<dbReference type="AlphaFoldDB" id="A0A9P5NX31"/>
<proteinExistence type="predicted"/>
<organism evidence="1 2">
    <name type="scientific">Gymnopilus junonius</name>
    <name type="common">Spectacular rustgill mushroom</name>
    <name type="synonym">Gymnopilus spectabilis subsp. junonius</name>
    <dbReference type="NCBI Taxonomy" id="109634"/>
    <lineage>
        <taxon>Eukaryota</taxon>
        <taxon>Fungi</taxon>
        <taxon>Dikarya</taxon>
        <taxon>Basidiomycota</taxon>
        <taxon>Agaricomycotina</taxon>
        <taxon>Agaricomycetes</taxon>
        <taxon>Agaricomycetidae</taxon>
        <taxon>Agaricales</taxon>
        <taxon>Agaricineae</taxon>
        <taxon>Hymenogastraceae</taxon>
        <taxon>Gymnopilus</taxon>
    </lineage>
</organism>
<protein>
    <submittedName>
        <fullName evidence="1">Uncharacterized protein</fullName>
    </submittedName>
</protein>